<reference evidence="7 8" key="1">
    <citation type="submission" date="2021-02" db="EMBL/GenBank/DDBJ databases">
        <title>Actinophytocola xerophila sp. nov., isolated from soil of cotton cropping field.</title>
        <authorList>
            <person name="Huang R."/>
            <person name="Chen X."/>
            <person name="Ge X."/>
            <person name="Liu W."/>
        </authorList>
    </citation>
    <scope>NUCLEOTIDE SEQUENCE [LARGE SCALE GENOMIC DNA]</scope>
    <source>
        <strain evidence="7 8">S1-96</strain>
    </source>
</reference>
<dbReference type="EMBL" id="JAFFZE010000030">
    <property type="protein sequence ID" value="MCT2587935.1"/>
    <property type="molecule type" value="Genomic_DNA"/>
</dbReference>
<dbReference type="Pfam" id="PF02800">
    <property type="entry name" value="Gp_dh_C"/>
    <property type="match status" value="1"/>
</dbReference>
<dbReference type="Pfam" id="PF00044">
    <property type="entry name" value="Gp_dh_N"/>
    <property type="match status" value="1"/>
</dbReference>
<dbReference type="SMART" id="SM00846">
    <property type="entry name" value="Gp_dh_N"/>
    <property type="match status" value="1"/>
</dbReference>
<evidence type="ECO:0000256" key="2">
    <source>
        <dbReference type="ARBA" id="ARBA00023002"/>
    </source>
</evidence>
<dbReference type="PRINTS" id="PR00078">
    <property type="entry name" value="G3PDHDRGNASE"/>
</dbReference>
<comment type="similarity">
    <text evidence="1 3">Belongs to the glyceraldehyde-3-phosphate dehydrogenase family.</text>
</comment>
<feature type="region of interest" description="Disordered" evidence="5">
    <location>
        <begin position="455"/>
        <end position="474"/>
    </location>
</feature>
<dbReference type="InterPro" id="IPR006424">
    <property type="entry name" value="Glyceraldehyde-3-P_DH_1"/>
</dbReference>
<dbReference type="Gene3D" id="3.30.360.10">
    <property type="entry name" value="Dihydrodipicolinate Reductase, domain 2"/>
    <property type="match status" value="1"/>
</dbReference>
<name>A0ABT2JKL6_9PSEU</name>
<protein>
    <recommendedName>
        <fullName evidence="4">Glyceraldehyde-3-phosphate dehydrogenase</fullName>
        <ecNumber evidence="4">1.2.1.-</ecNumber>
    </recommendedName>
</protein>
<sequence length="474" mass="50165">MTIRVAVNGFGRIGRDVLRIATDRAAMGEKDIEIVAVNDITDPATLAHLLRHDSTYGPFAHHVTAGENSISVDGRSLLVCAEREPQRLPWRDLGVDLVIEATGKFRTAEKAGAHLTAGARKVVITAPGKKVDATIVLGVNEESYRPGEHHIISNASCTTNCLAPMLSVLHHTFGVRRGLMTTIHSYTNDQNLLDGPHKDLRRARSAAVNLIPTSTGAAAAIGEVLPELAGRLAGVAVRVPVENGSLTDLTVEVAATDVTAGQVNRAFADAADGRMKSILRYTEEPIVSRDILGEPASCVVDGSLTTVENQLVKVFGWYDNEWGYANRTLDQPAALRVGVEEAAYQGSRLGDPQTVRAGWLPGRLPAPGGVAGDPAERGRGGGRVGEAGRDRNALVDQSAHRGQLPRPRHEDGLAGTPRDPGDRGDRVTEGGRHPGGEDRVDVLVGQQDVQAVAEDLGGHGGRGVDRVGQAGLFG</sequence>
<organism evidence="7 8">
    <name type="scientific">Actinophytocola gossypii</name>
    <dbReference type="NCBI Taxonomy" id="2812003"/>
    <lineage>
        <taxon>Bacteria</taxon>
        <taxon>Bacillati</taxon>
        <taxon>Actinomycetota</taxon>
        <taxon>Actinomycetes</taxon>
        <taxon>Pseudonocardiales</taxon>
        <taxon>Pseudonocardiaceae</taxon>
    </lineage>
</organism>
<evidence type="ECO:0000259" key="6">
    <source>
        <dbReference type="SMART" id="SM00846"/>
    </source>
</evidence>
<dbReference type="Gene3D" id="3.40.50.720">
    <property type="entry name" value="NAD(P)-binding Rossmann-like Domain"/>
    <property type="match status" value="1"/>
</dbReference>
<dbReference type="PANTHER" id="PTHR43148">
    <property type="entry name" value="GLYCERALDEHYDE-3-PHOSPHATE DEHYDROGENASE 2"/>
    <property type="match status" value="1"/>
</dbReference>
<evidence type="ECO:0000313" key="7">
    <source>
        <dbReference type="EMBL" id="MCT2587935.1"/>
    </source>
</evidence>
<proteinExistence type="inferred from homology"/>
<evidence type="ECO:0000256" key="3">
    <source>
        <dbReference type="RuleBase" id="RU000397"/>
    </source>
</evidence>
<dbReference type="InterPro" id="IPR020831">
    <property type="entry name" value="GlycerAld/Erythrose_P_DH"/>
</dbReference>
<dbReference type="Proteomes" id="UP001156441">
    <property type="component" value="Unassembled WGS sequence"/>
</dbReference>
<evidence type="ECO:0000256" key="5">
    <source>
        <dbReference type="SAM" id="MobiDB-lite"/>
    </source>
</evidence>
<dbReference type="EC" id="1.2.1.-" evidence="4"/>
<dbReference type="InterPro" id="IPR020829">
    <property type="entry name" value="GlycerAld_3-P_DH_cat"/>
</dbReference>
<feature type="domain" description="Glyceraldehyde 3-phosphate dehydrogenase NAD(P) binding" evidence="6">
    <location>
        <begin position="3"/>
        <end position="157"/>
    </location>
</feature>
<dbReference type="SUPFAM" id="SSF55347">
    <property type="entry name" value="Glyceraldehyde-3-phosphate dehydrogenase-like, C-terminal domain"/>
    <property type="match status" value="1"/>
</dbReference>
<keyword evidence="2 4" id="KW-0560">Oxidoreductase</keyword>
<dbReference type="InterPro" id="IPR020828">
    <property type="entry name" value="GlycerAld_3-P_DH_NAD(P)-bd"/>
</dbReference>
<dbReference type="InterPro" id="IPR036291">
    <property type="entry name" value="NAD(P)-bd_dom_sf"/>
</dbReference>
<dbReference type="CDD" id="cd05214">
    <property type="entry name" value="GAPDH_I_N"/>
    <property type="match status" value="1"/>
</dbReference>
<dbReference type="InterPro" id="IPR020830">
    <property type="entry name" value="GlycerAld_3-P_DH_AS"/>
</dbReference>
<evidence type="ECO:0000256" key="1">
    <source>
        <dbReference type="ARBA" id="ARBA00007406"/>
    </source>
</evidence>
<keyword evidence="8" id="KW-1185">Reference proteome</keyword>
<gene>
    <name evidence="7" type="primary">gap</name>
    <name evidence="7" type="ORF">JT362_32960</name>
</gene>
<dbReference type="PROSITE" id="PS00071">
    <property type="entry name" value="GAPDH"/>
    <property type="match status" value="1"/>
</dbReference>
<evidence type="ECO:0000313" key="8">
    <source>
        <dbReference type="Proteomes" id="UP001156441"/>
    </source>
</evidence>
<feature type="compositionally biased region" description="Basic and acidic residues" evidence="5">
    <location>
        <begin position="419"/>
        <end position="439"/>
    </location>
</feature>
<feature type="region of interest" description="Disordered" evidence="5">
    <location>
        <begin position="358"/>
        <end position="439"/>
    </location>
</feature>
<accession>A0ABT2JKL6</accession>
<dbReference type="SUPFAM" id="SSF51735">
    <property type="entry name" value="NAD(P)-binding Rossmann-fold domains"/>
    <property type="match status" value="1"/>
</dbReference>
<dbReference type="CDD" id="cd18126">
    <property type="entry name" value="GAPDH_I_C"/>
    <property type="match status" value="1"/>
</dbReference>
<evidence type="ECO:0000256" key="4">
    <source>
        <dbReference type="RuleBase" id="RU361160"/>
    </source>
</evidence>
<dbReference type="NCBIfam" id="TIGR01534">
    <property type="entry name" value="GAPDH-I"/>
    <property type="match status" value="1"/>
</dbReference>
<comment type="caution">
    <text evidence="7">The sequence shown here is derived from an EMBL/GenBank/DDBJ whole genome shotgun (WGS) entry which is preliminary data.</text>
</comment>